<comment type="caution">
    <text evidence="2">The sequence shown here is derived from an EMBL/GenBank/DDBJ whole genome shotgun (WGS) entry which is preliminary data.</text>
</comment>
<sequence length="376" mass="42834">MSLKSYFLRTAYFVKRKISELKLFVGIKLGFIKKVMIMPYKGFGNDKEVYILGRVMKDRGIRAATSADSSWHNFKMMYKRFMTWTIPYAHVKARFAGDIQVVPTDEEGYFEFRLRPKQSFGKSDVWQTVQLELIDEVVPRSSKVLGEGKVYVPEINARYGVVSDIDDTIVPTGATRLWTMIKITFLNNALSRLPFPGIAALYDALKMGGDLKGDNPFFYVSSSPWNLYDFLSEFLTIHKIPNGPLMLRDIGLSREHLIAGSHKLHKLTQIEHIFEVFQNLDFILIGDSGQEDPEIYLQVIKDYPGRVKRIYIRNVSTEAREKKVVAIAEEMRMLGVELVLAKDTFEVAEDAVKQGYIASKSLMAIRNQVDGAMANG</sequence>
<protein>
    <submittedName>
        <fullName evidence="2">ABC transporter ATPase</fullName>
    </submittedName>
</protein>
<dbReference type="Proteomes" id="UP000027821">
    <property type="component" value="Unassembled WGS sequence"/>
</dbReference>
<name>A0A074KXD6_9BACT</name>
<evidence type="ECO:0000313" key="2">
    <source>
        <dbReference type="EMBL" id="KEO72900.1"/>
    </source>
</evidence>
<dbReference type="STRING" id="1048983.EL17_14855"/>
<accession>A0A074KXD6</accession>
<dbReference type="RefSeq" id="WP_035075959.1">
    <property type="nucleotide sequence ID" value="NZ_JMIH01000023.1"/>
</dbReference>
<evidence type="ECO:0000259" key="1">
    <source>
        <dbReference type="Pfam" id="PF09949"/>
    </source>
</evidence>
<dbReference type="InterPro" id="IPR052935">
    <property type="entry name" value="Mg2+_PAP"/>
</dbReference>
<reference evidence="2 3" key="1">
    <citation type="submission" date="2014-04" db="EMBL/GenBank/DDBJ databases">
        <title>Characterization and application of a salt tolerant electro-active bacterium.</title>
        <authorList>
            <person name="Yang L."/>
            <person name="Wei S."/>
            <person name="Tay Q.X.M."/>
        </authorList>
    </citation>
    <scope>NUCLEOTIDE SEQUENCE [LARGE SCALE GENOMIC DNA]</scope>
    <source>
        <strain evidence="2 3">LY1</strain>
    </source>
</reference>
<dbReference type="PANTHER" id="PTHR28208:SF3">
    <property type="entry name" value="PHOSPHATIDATE PHOSPHATASE APP1"/>
    <property type="match status" value="1"/>
</dbReference>
<proteinExistence type="predicted"/>
<gene>
    <name evidence="2" type="ORF">EL17_14855</name>
</gene>
<dbReference type="InterPro" id="IPR019236">
    <property type="entry name" value="APP1_cat"/>
</dbReference>
<dbReference type="PANTHER" id="PTHR28208">
    <property type="entry name" value="PHOSPHATIDATE PHOSPHATASE APP1"/>
    <property type="match status" value="1"/>
</dbReference>
<dbReference type="EMBL" id="JMIH01000023">
    <property type="protein sequence ID" value="KEO72900.1"/>
    <property type="molecule type" value="Genomic_DNA"/>
</dbReference>
<dbReference type="GO" id="GO:0008195">
    <property type="term" value="F:phosphatidate phosphatase activity"/>
    <property type="evidence" value="ECO:0007669"/>
    <property type="project" value="InterPro"/>
</dbReference>
<dbReference type="Pfam" id="PF09949">
    <property type="entry name" value="APP1_cat"/>
    <property type="match status" value="1"/>
</dbReference>
<keyword evidence="3" id="KW-1185">Reference proteome</keyword>
<dbReference type="eggNOG" id="COG4850">
    <property type="taxonomic scope" value="Bacteria"/>
</dbReference>
<feature type="domain" description="Phosphatidate phosphatase APP1 catalytic" evidence="1">
    <location>
        <begin position="159"/>
        <end position="314"/>
    </location>
</feature>
<evidence type="ECO:0000313" key="3">
    <source>
        <dbReference type="Proteomes" id="UP000027821"/>
    </source>
</evidence>
<dbReference type="AlphaFoldDB" id="A0A074KXD6"/>
<organism evidence="2 3">
    <name type="scientific">Anditalea andensis</name>
    <dbReference type="NCBI Taxonomy" id="1048983"/>
    <lineage>
        <taxon>Bacteria</taxon>
        <taxon>Pseudomonadati</taxon>
        <taxon>Bacteroidota</taxon>
        <taxon>Cytophagia</taxon>
        <taxon>Cytophagales</taxon>
        <taxon>Cytophagaceae</taxon>
        <taxon>Anditalea</taxon>
    </lineage>
</organism>
<dbReference type="OrthoDB" id="9789875at2"/>